<dbReference type="EMBL" id="KB632381">
    <property type="protein sequence ID" value="ERL94161.1"/>
    <property type="molecule type" value="Genomic_DNA"/>
</dbReference>
<protein>
    <recommendedName>
        <fullName evidence="10">tRNA (uracil-O(2)-)-methyltransferase</fullName>
        <ecNumber evidence="10">2.1.1.211</ecNumber>
    </recommendedName>
</protein>
<keyword evidence="4 10" id="KW-0963">Cytoplasm</keyword>
<dbReference type="GO" id="GO:0141101">
    <property type="term" value="F:tRNA(Ser) (uridine(44)-2'-O-)-methyltransferase activity"/>
    <property type="evidence" value="ECO:0007669"/>
    <property type="project" value="UniProtKB-EC"/>
</dbReference>
<evidence type="ECO:0000256" key="4">
    <source>
        <dbReference type="ARBA" id="ARBA00022490"/>
    </source>
</evidence>
<keyword evidence="6 10" id="KW-0808">Transferase</keyword>
<dbReference type="AlphaFoldDB" id="U4UV97"/>
<comment type="function">
    <text evidence="1">Probable adenosyl-L-methionine (AdoMet)-dependent tRNA (uracil-O(2)-)-methyltransferase.</text>
</comment>
<feature type="non-terminal residue" evidence="11">
    <location>
        <position position="1"/>
    </location>
</feature>
<dbReference type="SUPFAM" id="SSF53335">
    <property type="entry name" value="S-adenosyl-L-methionine-dependent methyltransferases"/>
    <property type="match status" value="1"/>
</dbReference>
<keyword evidence="5 10" id="KW-0489">Methyltransferase</keyword>
<dbReference type="STRING" id="77166.U4UV97"/>
<dbReference type="PANTHER" id="PTHR21210">
    <property type="entry name" value="TRNA (URACIL-O(2)-)-METHYLTRANSFERASE-RELATED"/>
    <property type="match status" value="1"/>
</dbReference>
<evidence type="ECO:0000256" key="8">
    <source>
        <dbReference type="ARBA" id="ARBA00022694"/>
    </source>
</evidence>
<comment type="catalytic activity">
    <reaction evidence="9 10">
        <text>uridine(44) in tRNA(Ser) + S-adenosyl-L-methionine = 2'-O-methyluridine(44) in tRNA(Ser) + S-adenosyl-L-homocysteine + H(+)</text>
        <dbReference type="Rhea" id="RHEA:43100"/>
        <dbReference type="Rhea" id="RHEA-COMP:10339"/>
        <dbReference type="Rhea" id="RHEA-COMP:10340"/>
        <dbReference type="ChEBI" id="CHEBI:15378"/>
        <dbReference type="ChEBI" id="CHEBI:57856"/>
        <dbReference type="ChEBI" id="CHEBI:59789"/>
        <dbReference type="ChEBI" id="CHEBI:65315"/>
        <dbReference type="ChEBI" id="CHEBI:74478"/>
        <dbReference type="EC" id="2.1.1.211"/>
    </reaction>
</comment>
<dbReference type="PANTHER" id="PTHR21210:SF0">
    <property type="entry name" value="TRNA (URACIL-O(2)-)-METHYLTRANSFERASE-RELATED"/>
    <property type="match status" value="1"/>
</dbReference>
<evidence type="ECO:0000256" key="10">
    <source>
        <dbReference type="RuleBase" id="RU368004"/>
    </source>
</evidence>
<name>U4UV97_DENPD</name>
<comment type="similarity">
    <text evidence="3 10">Belongs to the TRM44 family.</text>
</comment>
<evidence type="ECO:0000256" key="2">
    <source>
        <dbReference type="ARBA" id="ARBA00004496"/>
    </source>
</evidence>
<comment type="function">
    <text evidence="10">Adenosyl-L-methionine (AdoMet)-dependent tRNA (uracil-O(2)-)-methyltransferase.</text>
</comment>
<evidence type="ECO:0000313" key="12">
    <source>
        <dbReference type="Proteomes" id="UP000030742"/>
    </source>
</evidence>
<dbReference type="Proteomes" id="UP000030742">
    <property type="component" value="Unassembled WGS sequence"/>
</dbReference>
<dbReference type="InterPro" id="IPR029063">
    <property type="entry name" value="SAM-dependent_MTases_sf"/>
</dbReference>
<evidence type="ECO:0000256" key="7">
    <source>
        <dbReference type="ARBA" id="ARBA00022691"/>
    </source>
</evidence>
<comment type="subcellular location">
    <subcellularLocation>
        <location evidence="2 10">Cytoplasm</location>
    </subcellularLocation>
</comment>
<evidence type="ECO:0000313" key="11">
    <source>
        <dbReference type="EMBL" id="ERL94161.1"/>
    </source>
</evidence>
<reference evidence="11 12" key="1">
    <citation type="journal article" date="2013" name="Genome Biol.">
        <title>Draft genome of the mountain pine beetle, Dendroctonus ponderosae Hopkins, a major forest pest.</title>
        <authorList>
            <person name="Keeling C.I."/>
            <person name="Yuen M.M."/>
            <person name="Liao N.Y."/>
            <person name="Docking T.R."/>
            <person name="Chan S.K."/>
            <person name="Taylor G.A."/>
            <person name="Palmquist D.L."/>
            <person name="Jackman S.D."/>
            <person name="Nguyen A."/>
            <person name="Li M."/>
            <person name="Henderson H."/>
            <person name="Janes J.K."/>
            <person name="Zhao Y."/>
            <person name="Pandoh P."/>
            <person name="Moore R."/>
            <person name="Sperling F.A."/>
            <person name="Huber D.P."/>
            <person name="Birol I."/>
            <person name="Jones S.J."/>
            <person name="Bohlmann J."/>
        </authorList>
    </citation>
    <scope>NUCLEOTIDE SEQUENCE</scope>
</reference>
<proteinExistence type="inferred from homology"/>
<dbReference type="EC" id="2.1.1.211" evidence="10"/>
<evidence type="ECO:0000256" key="5">
    <source>
        <dbReference type="ARBA" id="ARBA00022603"/>
    </source>
</evidence>
<evidence type="ECO:0000256" key="3">
    <source>
        <dbReference type="ARBA" id="ARBA00009056"/>
    </source>
</evidence>
<dbReference type="GO" id="GO:0005737">
    <property type="term" value="C:cytoplasm"/>
    <property type="evidence" value="ECO:0007669"/>
    <property type="project" value="UniProtKB-SubCell"/>
</dbReference>
<dbReference type="InterPro" id="IPR011671">
    <property type="entry name" value="tRNA_uracil_MeTrfase"/>
</dbReference>
<accession>U4UV97</accession>
<keyword evidence="8 10" id="KW-0819">tRNA processing</keyword>
<organism evidence="11 12">
    <name type="scientific">Dendroctonus ponderosae</name>
    <name type="common">Mountain pine beetle</name>
    <dbReference type="NCBI Taxonomy" id="77166"/>
    <lineage>
        <taxon>Eukaryota</taxon>
        <taxon>Metazoa</taxon>
        <taxon>Ecdysozoa</taxon>
        <taxon>Arthropoda</taxon>
        <taxon>Hexapoda</taxon>
        <taxon>Insecta</taxon>
        <taxon>Pterygota</taxon>
        <taxon>Neoptera</taxon>
        <taxon>Endopterygota</taxon>
        <taxon>Coleoptera</taxon>
        <taxon>Polyphaga</taxon>
        <taxon>Cucujiformia</taxon>
        <taxon>Curculionidae</taxon>
        <taxon>Scolytinae</taxon>
        <taxon>Dendroctonus</taxon>
    </lineage>
</organism>
<sequence>SFKQYINESDPERIKEIIKRSYEDCDWILKKVHWFKSMFQVPLVTSSTIIPLEKYWDALLLYYSRPHLVNRKITAVSQGLLCKVQFNSKGIELPELLNRSAILYELRKKNSWDHIDQELLKSLLEPYDKNVQLTDVSIQELRDYSQEVFVSIRLLFPRLKNCLKALEVITFDKQHNTAVFLAVSDTDKSLVAPPFAYQIQLASTSNLRINVNSFENADTGHAEWLASKLFSKLLKWIEDSNAHKPCIQSLSLIRPEDYCSTYNRLKETYAEKLVQVIFNVFLIMCLWDTPYISDFFIKEWPKKAGTDPQKYVFEDIAITSYLICLWKEEAHVNFVDCGCGNGLLVFLLNQEGFEGFGIDIRRRAIWDIYPESVNLQVGAVNPNSLFPSCTWIIGNHSDELTPWIPIIALKSSPRTNYFVLPCCPYDFNGLKFIRKNTSVSTYADYLTYIEEISRKCEFQTNIDKLRIPSTKRTCLIGKRKTLTEEEQKSLVIEISAFVDQKISEKFVQRSAIEKVRNCTQLDRNLISGIVEICMNQLLSSQQHMEKSNGDLWNKGVGVAIPDLVQRIPKDVLRQLKQECGGLQTLLRNHRYLFEISNSIVRIRLPPCFETTSKYKAKPCWFSRNHPNGCLHEAEVCAYRH</sequence>
<dbReference type="GO" id="GO:0030488">
    <property type="term" value="P:tRNA methylation"/>
    <property type="evidence" value="ECO:0007669"/>
    <property type="project" value="UniProtKB-UniRule"/>
</dbReference>
<gene>
    <name evidence="11" type="ORF">D910_11443</name>
</gene>
<evidence type="ECO:0000256" key="1">
    <source>
        <dbReference type="ARBA" id="ARBA00002778"/>
    </source>
</evidence>
<dbReference type="Pfam" id="PF07757">
    <property type="entry name" value="AdoMet_MTase"/>
    <property type="match status" value="1"/>
</dbReference>
<evidence type="ECO:0000256" key="6">
    <source>
        <dbReference type="ARBA" id="ARBA00022679"/>
    </source>
</evidence>
<evidence type="ECO:0000256" key="9">
    <source>
        <dbReference type="ARBA" id="ARBA00047957"/>
    </source>
</evidence>
<dbReference type="OrthoDB" id="10047021at2759"/>
<keyword evidence="7 10" id="KW-0949">S-adenosyl-L-methionine</keyword>